<dbReference type="Proteomes" id="UP000219573">
    <property type="component" value="Unassembled WGS sequence"/>
</dbReference>
<evidence type="ECO:0000256" key="10">
    <source>
        <dbReference type="PIRSR" id="PIRSR005091-3"/>
    </source>
</evidence>
<evidence type="ECO:0000256" key="5">
    <source>
        <dbReference type="ARBA" id="ARBA00022692"/>
    </source>
</evidence>
<evidence type="ECO:0000256" key="11">
    <source>
        <dbReference type="SAM" id="Phobius"/>
    </source>
</evidence>
<reference evidence="14" key="1">
    <citation type="submission" date="2017-09" db="EMBL/GenBank/DDBJ databases">
        <authorList>
            <person name="Varghese N."/>
            <person name="Submissions S."/>
        </authorList>
    </citation>
    <scope>NUCLEOTIDE SEQUENCE [LARGE SCALE GENOMIC DNA]</scope>
    <source>
        <strain evidence="14">MSL47</strain>
    </source>
</reference>
<feature type="binding site" evidence="10">
    <location>
        <position position="474"/>
    </location>
    <ligand>
        <name>Mn(2+)</name>
        <dbReference type="ChEBI" id="CHEBI:29035"/>
    </ligand>
</feature>
<feature type="transmembrane region" description="Helical" evidence="11">
    <location>
        <begin position="161"/>
        <end position="180"/>
    </location>
</feature>
<feature type="transmembrane region" description="Helical" evidence="11">
    <location>
        <begin position="121"/>
        <end position="140"/>
    </location>
</feature>
<keyword evidence="14" id="KW-1185">Reference proteome</keyword>
<name>A0A285G193_9FIRM</name>
<dbReference type="GO" id="GO:0016740">
    <property type="term" value="F:transferase activity"/>
    <property type="evidence" value="ECO:0007669"/>
    <property type="project" value="UniProtKB-KW"/>
</dbReference>
<keyword evidence="7 11" id="KW-0472">Membrane</keyword>
<feature type="transmembrane region" description="Helical" evidence="11">
    <location>
        <begin position="72"/>
        <end position="89"/>
    </location>
</feature>
<dbReference type="InterPro" id="IPR012160">
    <property type="entry name" value="LtaS-like"/>
</dbReference>
<dbReference type="Pfam" id="PF00884">
    <property type="entry name" value="Sulfatase"/>
    <property type="match status" value="1"/>
</dbReference>
<feature type="binding site" evidence="10">
    <location>
        <position position="253"/>
    </location>
    <ligand>
        <name>Mn(2+)</name>
        <dbReference type="ChEBI" id="CHEBI:29035"/>
    </ligand>
</feature>
<dbReference type="PIRSF" id="PIRSF005091">
    <property type="entry name" value="Mmb_sulf_HI1246"/>
    <property type="match status" value="1"/>
</dbReference>
<accession>A0A285G193</accession>
<evidence type="ECO:0000256" key="9">
    <source>
        <dbReference type="PIRSR" id="PIRSR005091-2"/>
    </source>
</evidence>
<feature type="domain" description="Sulfatase N-terminal" evidence="12">
    <location>
        <begin position="245"/>
        <end position="534"/>
    </location>
</feature>
<dbReference type="InterPro" id="IPR017850">
    <property type="entry name" value="Alkaline_phosphatase_core_sf"/>
</dbReference>
<evidence type="ECO:0000256" key="8">
    <source>
        <dbReference type="PIRSR" id="PIRSR005091-1"/>
    </source>
</evidence>
<evidence type="ECO:0000256" key="4">
    <source>
        <dbReference type="ARBA" id="ARBA00022475"/>
    </source>
</evidence>
<feature type="active site" evidence="8">
    <location>
        <position position="294"/>
    </location>
</feature>
<feature type="transmembrane region" description="Helical" evidence="11">
    <location>
        <begin position="41"/>
        <end position="60"/>
    </location>
</feature>
<dbReference type="EMBL" id="OBDZ01000004">
    <property type="protein sequence ID" value="SNY17342.1"/>
    <property type="molecule type" value="Genomic_DNA"/>
</dbReference>
<dbReference type="InterPro" id="IPR000917">
    <property type="entry name" value="Sulfatase_N"/>
</dbReference>
<gene>
    <name evidence="13" type="ORF">SAMN06265827_104126</name>
</gene>
<dbReference type="Gene3D" id="3.40.720.10">
    <property type="entry name" value="Alkaline Phosphatase, subunit A"/>
    <property type="match status" value="1"/>
</dbReference>
<keyword evidence="4" id="KW-1003">Cell membrane</keyword>
<dbReference type="SUPFAM" id="SSF53649">
    <property type="entry name" value="Alkaline phosphatase-like"/>
    <property type="match status" value="1"/>
</dbReference>
<evidence type="ECO:0000256" key="6">
    <source>
        <dbReference type="ARBA" id="ARBA00022989"/>
    </source>
</evidence>
<dbReference type="AlphaFoldDB" id="A0A285G193"/>
<feature type="transmembrane region" description="Helical" evidence="11">
    <location>
        <begin position="15"/>
        <end position="35"/>
    </location>
</feature>
<proteinExistence type="inferred from homology"/>
<dbReference type="PANTHER" id="PTHR47371">
    <property type="entry name" value="LIPOTEICHOIC ACID SYNTHASE"/>
    <property type="match status" value="1"/>
</dbReference>
<evidence type="ECO:0000313" key="14">
    <source>
        <dbReference type="Proteomes" id="UP000219573"/>
    </source>
</evidence>
<dbReference type="GO" id="GO:0005886">
    <property type="term" value="C:plasma membrane"/>
    <property type="evidence" value="ECO:0007669"/>
    <property type="project" value="UniProtKB-SubCell"/>
</dbReference>
<comment type="pathway">
    <text evidence="2">Cell wall biogenesis; lipoteichoic acid biosynthesis.</text>
</comment>
<evidence type="ECO:0000256" key="3">
    <source>
        <dbReference type="ARBA" id="ARBA00009983"/>
    </source>
</evidence>
<keyword evidence="9" id="KW-0464">Manganese</keyword>
<evidence type="ECO:0000259" key="12">
    <source>
        <dbReference type="Pfam" id="PF00884"/>
    </source>
</evidence>
<dbReference type="GO" id="GO:0046872">
    <property type="term" value="F:metal ion binding"/>
    <property type="evidence" value="ECO:0007669"/>
    <property type="project" value="UniProtKB-KW"/>
</dbReference>
<organism evidence="13 14">
    <name type="scientific">Orenia metallireducens</name>
    <dbReference type="NCBI Taxonomy" id="1413210"/>
    <lineage>
        <taxon>Bacteria</taxon>
        <taxon>Bacillati</taxon>
        <taxon>Bacillota</taxon>
        <taxon>Clostridia</taxon>
        <taxon>Halanaerobiales</taxon>
        <taxon>Halobacteroidaceae</taxon>
        <taxon>Orenia</taxon>
    </lineage>
</organism>
<keyword evidence="5 11" id="KW-0812">Transmembrane</keyword>
<dbReference type="RefSeq" id="WP_097016767.1">
    <property type="nucleotide sequence ID" value="NZ_OBDZ01000004.1"/>
</dbReference>
<evidence type="ECO:0000256" key="7">
    <source>
        <dbReference type="ARBA" id="ARBA00023136"/>
    </source>
</evidence>
<evidence type="ECO:0000256" key="2">
    <source>
        <dbReference type="ARBA" id="ARBA00004936"/>
    </source>
</evidence>
<dbReference type="OrthoDB" id="5901192at2"/>
<feature type="binding site" evidence="9">
    <location>
        <position position="413"/>
    </location>
    <ligand>
        <name>substrate</name>
    </ligand>
</feature>
<dbReference type="InterPro" id="IPR050448">
    <property type="entry name" value="OpgB/LTA_synthase_biosynth"/>
</dbReference>
<keyword evidence="9" id="KW-0479">Metal-binding</keyword>
<dbReference type="PANTHER" id="PTHR47371:SF3">
    <property type="entry name" value="PHOSPHOGLYCEROL TRANSFERASE I"/>
    <property type="match status" value="1"/>
</dbReference>
<keyword evidence="6 11" id="KW-1133">Transmembrane helix</keyword>
<dbReference type="CDD" id="cd16015">
    <property type="entry name" value="LTA_synthase"/>
    <property type="match status" value="1"/>
</dbReference>
<keyword evidence="13" id="KW-0808">Transferase</keyword>
<evidence type="ECO:0000256" key="1">
    <source>
        <dbReference type="ARBA" id="ARBA00004651"/>
    </source>
</evidence>
<evidence type="ECO:0000313" key="13">
    <source>
        <dbReference type="EMBL" id="SNY17342.1"/>
    </source>
</evidence>
<dbReference type="STRING" id="1413210.U472_01015"/>
<sequence>MLQLKELNLTKKQKYFMIVFMIGFLFKYNYMLLLIFNVPAITGIVLKNIFFTFLTGYLLAPLAKAKKGRASLLVVSILFTTLFMGNLWYNRHFGDYLSFIDVTTSEGVGSPVVLFRHIFKVWDIFFVIDIILLVILTFKARDTKSKGNIVALFTKSRIKRGTIVIILLLIFQIFTVNLLLGNHSPAELYSRSSAGFVNVYGLASLYLYEFHTSTYAAYLNIANKEVSTPIEEDRLDDKSLIDKNSNIIVIQLESLDEKIIDYRHNNRELTPFLNQLKSESLYAENFYSQHVNGSFDADFAFLTSLYPVNRNYSFREDDMSKFDSIVKLLKKRGYQTLAFHGNNKKFFHRYKAFPSLGFDRFYSREDFSSKDRIMDLEESYLGINDYDFFNQSLDYLEQADRPFFAYMITVSTHTPFTFYPESEIQKEYSDIDNPIVYDYFQSVSFLDKSLEMFFDQLQQRGLAENTLFIIYADHQAGIDEKEYTSSEEFVADENINQPEHIPLIIKYPAVQADVIKKTATTTDIAPTILDMMGIEQKPREFIGSSLLKGEQKPVPFIHELPQVLYKDHLFIKGLEGLEKVGHLKGTTKEGVELTKKDKNRILQIIDYMKAIMLKRRIDTQE</sequence>
<dbReference type="Gene3D" id="3.30.1120.170">
    <property type="match status" value="1"/>
</dbReference>
<comment type="similarity">
    <text evidence="3">Belongs to the LTA synthase family.</text>
</comment>
<feature type="binding site" evidence="10">
    <location>
        <position position="473"/>
    </location>
    <ligand>
        <name>Mn(2+)</name>
        <dbReference type="ChEBI" id="CHEBI:29035"/>
    </ligand>
</feature>
<comment type="subcellular location">
    <subcellularLocation>
        <location evidence="1">Cell membrane</location>
        <topology evidence="1">Multi-pass membrane protein</topology>
    </subcellularLocation>
</comment>
<protein>
    <submittedName>
        <fullName evidence="13">Phosphoglycerol transferase MdoB</fullName>
    </submittedName>
</protein>